<protein>
    <recommendedName>
        <fullName evidence="3">Topoisomerase II</fullName>
    </recommendedName>
</protein>
<dbReference type="RefSeq" id="WP_121197642.1">
    <property type="nucleotide sequence ID" value="NZ_RBKU01000001.1"/>
</dbReference>
<comment type="caution">
    <text evidence="1">The sequence shown here is derived from an EMBL/GenBank/DDBJ whole genome shotgun (WGS) entry which is preliminary data.</text>
</comment>
<organism evidence="1 2">
    <name type="scientific">Mucilaginibacter gracilis</name>
    <dbReference type="NCBI Taxonomy" id="423350"/>
    <lineage>
        <taxon>Bacteria</taxon>
        <taxon>Pseudomonadati</taxon>
        <taxon>Bacteroidota</taxon>
        <taxon>Sphingobacteriia</taxon>
        <taxon>Sphingobacteriales</taxon>
        <taxon>Sphingobacteriaceae</taxon>
        <taxon>Mucilaginibacter</taxon>
    </lineage>
</organism>
<evidence type="ECO:0000313" key="1">
    <source>
        <dbReference type="EMBL" id="RKR81997.1"/>
    </source>
</evidence>
<gene>
    <name evidence="1" type="ORF">BDD43_2161</name>
</gene>
<name>A0A495IZ92_9SPHI</name>
<keyword evidence="2" id="KW-1185">Reference proteome</keyword>
<dbReference type="EMBL" id="RBKU01000001">
    <property type="protein sequence ID" value="RKR81997.1"/>
    <property type="molecule type" value="Genomic_DNA"/>
</dbReference>
<dbReference type="Proteomes" id="UP000268007">
    <property type="component" value="Unassembled WGS sequence"/>
</dbReference>
<dbReference type="OrthoDB" id="1313316at2"/>
<sequence length="364" mass="42860">MAKRDPEKTARNKIIDELTAKLQGMEAEVLKKTRIDSVHSLHGKIGGKFADYIDIKNEVITSADHFISSWLQGYEKRVLEMRDYPDSPECETFKLLQKYKVFKEYLLVFLERTYLRNYEALSKLRPAIEDSEIWIGQENASYGLLITPRFPNDKWENDKSEIRHFDKKYWTIGHVLKTGLVVPDEFEIMTFPTVDDYLKFFKNVIVRNSGSAYEKPIAQHYIDYVKGHENPESVPLLIPEFRYDGLLKKHKYRLDFTIIQSDTLNKVGFELSPWSSHGHLAKTASLTNKEINEMAKDNFEKEMRKHRDFFKKHGVFVMIYTDTELADTKAIFEDMKKYLEPKTAGKQLKFHIMEDFFKKDLLKK</sequence>
<evidence type="ECO:0000313" key="2">
    <source>
        <dbReference type="Proteomes" id="UP000268007"/>
    </source>
</evidence>
<evidence type="ECO:0008006" key="3">
    <source>
        <dbReference type="Google" id="ProtNLM"/>
    </source>
</evidence>
<dbReference type="AlphaFoldDB" id="A0A495IZ92"/>
<proteinExistence type="predicted"/>
<reference evidence="1 2" key="1">
    <citation type="submission" date="2018-10" db="EMBL/GenBank/DDBJ databases">
        <title>Genomic Encyclopedia of Archaeal and Bacterial Type Strains, Phase II (KMG-II): from individual species to whole genera.</title>
        <authorList>
            <person name="Goeker M."/>
        </authorList>
    </citation>
    <scope>NUCLEOTIDE SEQUENCE [LARGE SCALE GENOMIC DNA]</scope>
    <source>
        <strain evidence="1 2">DSM 18602</strain>
    </source>
</reference>
<accession>A0A495IZ92</accession>